<keyword evidence="3" id="KW-1185">Reference proteome</keyword>
<protein>
    <submittedName>
        <fullName evidence="2">Uncharacterized protein</fullName>
    </submittedName>
</protein>
<dbReference type="AlphaFoldDB" id="A0A2N5VV66"/>
<feature type="region of interest" description="Disordered" evidence="1">
    <location>
        <begin position="1"/>
        <end position="67"/>
    </location>
</feature>
<gene>
    <name evidence="2" type="ORF">PCANC_09169</name>
</gene>
<dbReference type="EMBL" id="PGCJ01000055">
    <property type="protein sequence ID" value="PLW53871.1"/>
    <property type="molecule type" value="Genomic_DNA"/>
</dbReference>
<sequence length="67" mass="7415">MIQSNSPSLVKSLKESSSTGNSNNNPDQDPQIGADDEGRRKSTPLIDYPMTYTKCKKRSLGAEDHFQ</sequence>
<name>A0A2N5VV66_9BASI</name>
<proteinExistence type="predicted"/>
<evidence type="ECO:0000313" key="3">
    <source>
        <dbReference type="Proteomes" id="UP000235388"/>
    </source>
</evidence>
<evidence type="ECO:0000313" key="2">
    <source>
        <dbReference type="EMBL" id="PLW53871.1"/>
    </source>
</evidence>
<organism evidence="2 3">
    <name type="scientific">Puccinia coronata f. sp. avenae</name>
    <dbReference type="NCBI Taxonomy" id="200324"/>
    <lineage>
        <taxon>Eukaryota</taxon>
        <taxon>Fungi</taxon>
        <taxon>Dikarya</taxon>
        <taxon>Basidiomycota</taxon>
        <taxon>Pucciniomycotina</taxon>
        <taxon>Pucciniomycetes</taxon>
        <taxon>Pucciniales</taxon>
        <taxon>Pucciniaceae</taxon>
        <taxon>Puccinia</taxon>
    </lineage>
</organism>
<evidence type="ECO:0000256" key="1">
    <source>
        <dbReference type="SAM" id="MobiDB-lite"/>
    </source>
</evidence>
<feature type="compositionally biased region" description="Polar residues" evidence="1">
    <location>
        <begin position="1"/>
        <end position="28"/>
    </location>
</feature>
<comment type="caution">
    <text evidence="2">The sequence shown here is derived from an EMBL/GenBank/DDBJ whole genome shotgun (WGS) entry which is preliminary data.</text>
</comment>
<dbReference type="Proteomes" id="UP000235388">
    <property type="component" value="Unassembled WGS sequence"/>
</dbReference>
<reference evidence="2 3" key="1">
    <citation type="submission" date="2017-11" db="EMBL/GenBank/DDBJ databases">
        <title>De novo assembly and phasing of dikaryotic genomes from two isolates of Puccinia coronata f. sp. avenae, the causal agent of oat crown rust.</title>
        <authorList>
            <person name="Miller M.E."/>
            <person name="Zhang Y."/>
            <person name="Omidvar V."/>
            <person name="Sperschneider J."/>
            <person name="Schwessinger B."/>
            <person name="Raley C."/>
            <person name="Palmer J.M."/>
            <person name="Garnica D."/>
            <person name="Upadhyaya N."/>
            <person name="Rathjen J."/>
            <person name="Taylor J.M."/>
            <person name="Park R.F."/>
            <person name="Dodds P.N."/>
            <person name="Hirsch C.D."/>
            <person name="Kianian S.F."/>
            <person name="Figueroa M."/>
        </authorList>
    </citation>
    <scope>NUCLEOTIDE SEQUENCE [LARGE SCALE GENOMIC DNA]</scope>
    <source>
        <strain evidence="2">12NC29</strain>
    </source>
</reference>
<accession>A0A2N5VV66</accession>